<evidence type="ECO:0000313" key="1">
    <source>
        <dbReference type="EMBL" id="JAH90596.1"/>
    </source>
</evidence>
<organism evidence="1">
    <name type="scientific">Anguilla anguilla</name>
    <name type="common">European freshwater eel</name>
    <name type="synonym">Muraena anguilla</name>
    <dbReference type="NCBI Taxonomy" id="7936"/>
    <lineage>
        <taxon>Eukaryota</taxon>
        <taxon>Metazoa</taxon>
        <taxon>Chordata</taxon>
        <taxon>Craniata</taxon>
        <taxon>Vertebrata</taxon>
        <taxon>Euteleostomi</taxon>
        <taxon>Actinopterygii</taxon>
        <taxon>Neopterygii</taxon>
        <taxon>Teleostei</taxon>
        <taxon>Anguilliformes</taxon>
        <taxon>Anguillidae</taxon>
        <taxon>Anguilla</taxon>
    </lineage>
</organism>
<reference evidence="1" key="1">
    <citation type="submission" date="2014-11" db="EMBL/GenBank/DDBJ databases">
        <authorList>
            <person name="Amaro Gonzalez C."/>
        </authorList>
    </citation>
    <scope>NUCLEOTIDE SEQUENCE</scope>
</reference>
<protein>
    <submittedName>
        <fullName evidence="1">Uncharacterized protein</fullName>
    </submittedName>
</protein>
<dbReference type="AlphaFoldDB" id="A0A0E9WJX4"/>
<accession>A0A0E9WJX4</accession>
<name>A0A0E9WJX4_ANGAN</name>
<proteinExistence type="predicted"/>
<reference evidence="1" key="2">
    <citation type="journal article" date="2015" name="Fish Shellfish Immunol.">
        <title>Early steps in the European eel (Anguilla anguilla)-Vibrio vulnificus interaction in the gills: Role of the RtxA13 toxin.</title>
        <authorList>
            <person name="Callol A."/>
            <person name="Pajuelo D."/>
            <person name="Ebbesson L."/>
            <person name="Teles M."/>
            <person name="MacKenzie S."/>
            <person name="Amaro C."/>
        </authorList>
    </citation>
    <scope>NUCLEOTIDE SEQUENCE</scope>
</reference>
<dbReference type="EMBL" id="GBXM01017981">
    <property type="protein sequence ID" value="JAH90596.1"/>
    <property type="molecule type" value="Transcribed_RNA"/>
</dbReference>
<sequence length="103" mass="12331">MWVLYIFVSLNRNYATLYIAPISGHHVLDKWLHKCFRFVFSCFLSAHIREYQYLVLIRIGCWSLSQRALVDRQEYTLDRSPHTIHSHTHTYASPFLTKLYLVL</sequence>